<dbReference type="EMBL" id="KK198755">
    <property type="protein sequence ID" value="KCW80699.1"/>
    <property type="molecule type" value="Genomic_DNA"/>
</dbReference>
<dbReference type="PROSITE" id="PS51294">
    <property type="entry name" value="HTH_MYB"/>
    <property type="match status" value="2"/>
</dbReference>
<feature type="domain" description="HTH myb-type" evidence="7">
    <location>
        <begin position="80"/>
        <end position="136"/>
    </location>
</feature>
<name>A0A059CR51_EUCGR</name>
<evidence type="ECO:0000256" key="2">
    <source>
        <dbReference type="ARBA" id="ARBA00022737"/>
    </source>
</evidence>
<dbReference type="InterPro" id="IPR009057">
    <property type="entry name" value="Homeodomain-like_sf"/>
</dbReference>
<protein>
    <submittedName>
        <fullName evidence="8">Uncharacterized protein</fullName>
    </submittedName>
</protein>
<sequence length="378" mass="42350">MSGPLRAPARPEPPETIPDPVQHQLPRAIVTPDPSTPPLLSSLTLPLISSLLSSGYMQEFEGERGRERALNMGRSPRCDKDGLNKGAWTAAEDQILMDYVKLHGEGKWSRLSRETGLRRCGKSCRLRWMNYLRPDIKRGNISPDEEELIIRLHKLLGNRWSLIAGRLPGRTDNEIKNYWNTNLAKKPEALRSIQFHHLHREPMVEPPGTSQQELEQQRVPESNIRGVANPEPQVAQQNAANGEMRSSPDGNYLLKQMLSDSDMSDGSLSFNSEEESPDFMIDFNVDDISQFLDSDFYKLGPDQNGYSHDGERGSKCPPYLNQQLVPPEEAGKDLDNSLRIRDDSVSAFQSLASLFESDDEKWTGGGDKADFALPGKNG</sequence>
<dbReference type="InterPro" id="IPR015495">
    <property type="entry name" value="Myb_TF_plants"/>
</dbReference>
<dbReference type="PANTHER" id="PTHR47999:SF114">
    <property type="entry name" value="MYB FAMILY PROTEIN"/>
    <property type="match status" value="1"/>
</dbReference>
<dbReference type="PANTHER" id="PTHR47999">
    <property type="entry name" value="TRANSCRIPTION FACTOR MYB8-RELATED-RELATED"/>
    <property type="match status" value="1"/>
</dbReference>
<evidence type="ECO:0000313" key="8">
    <source>
        <dbReference type="EMBL" id="KCW80699.1"/>
    </source>
</evidence>
<dbReference type="Gramene" id="KCW80699">
    <property type="protein sequence ID" value="KCW80699"/>
    <property type="gene ID" value="EUGRSUZ_C02096"/>
</dbReference>
<evidence type="ECO:0000256" key="5">
    <source>
        <dbReference type="SAM" id="MobiDB-lite"/>
    </source>
</evidence>
<dbReference type="PROSITE" id="PS50090">
    <property type="entry name" value="MYB_LIKE"/>
    <property type="match status" value="2"/>
</dbReference>
<dbReference type="Pfam" id="PF00249">
    <property type="entry name" value="Myb_DNA-binding"/>
    <property type="match status" value="2"/>
</dbReference>
<dbReference type="CDD" id="cd00167">
    <property type="entry name" value="SANT"/>
    <property type="match status" value="2"/>
</dbReference>
<reference evidence="8" key="1">
    <citation type="submission" date="2013-07" db="EMBL/GenBank/DDBJ databases">
        <title>The genome of Eucalyptus grandis.</title>
        <authorList>
            <person name="Schmutz J."/>
            <person name="Hayes R."/>
            <person name="Myburg A."/>
            <person name="Tuskan G."/>
            <person name="Grattapaglia D."/>
            <person name="Rokhsar D.S."/>
        </authorList>
    </citation>
    <scope>NUCLEOTIDE SEQUENCE</scope>
    <source>
        <tissue evidence="8">Leaf extractions</tissue>
    </source>
</reference>
<proteinExistence type="predicted"/>
<dbReference type="Gene3D" id="1.10.10.60">
    <property type="entry name" value="Homeodomain-like"/>
    <property type="match status" value="2"/>
</dbReference>
<evidence type="ECO:0000256" key="3">
    <source>
        <dbReference type="ARBA" id="ARBA00023125"/>
    </source>
</evidence>
<evidence type="ECO:0000256" key="1">
    <source>
        <dbReference type="ARBA" id="ARBA00004123"/>
    </source>
</evidence>
<dbReference type="InParanoid" id="A0A059CR51"/>
<keyword evidence="3" id="KW-0238">DNA-binding</keyword>
<dbReference type="SMART" id="SM00717">
    <property type="entry name" value="SANT"/>
    <property type="match status" value="2"/>
</dbReference>
<dbReference type="eggNOG" id="KOG0048">
    <property type="taxonomic scope" value="Eukaryota"/>
</dbReference>
<evidence type="ECO:0000259" key="7">
    <source>
        <dbReference type="PROSITE" id="PS51294"/>
    </source>
</evidence>
<feature type="domain" description="Myb-like" evidence="6">
    <location>
        <begin position="80"/>
        <end position="132"/>
    </location>
</feature>
<gene>
    <name evidence="8" type="ORF">EUGRSUZ_C02096</name>
</gene>
<dbReference type="FunFam" id="1.10.10.60:FF:000001">
    <property type="entry name" value="MYB-related transcription factor"/>
    <property type="match status" value="1"/>
</dbReference>
<accession>A0A059CR51</accession>
<comment type="subcellular location">
    <subcellularLocation>
        <location evidence="1">Nucleus</location>
    </subcellularLocation>
</comment>
<evidence type="ECO:0000256" key="4">
    <source>
        <dbReference type="ARBA" id="ARBA00023242"/>
    </source>
</evidence>
<feature type="region of interest" description="Disordered" evidence="5">
    <location>
        <begin position="358"/>
        <end position="378"/>
    </location>
</feature>
<evidence type="ECO:0000259" key="6">
    <source>
        <dbReference type="PROSITE" id="PS50090"/>
    </source>
</evidence>
<dbReference type="SMR" id="A0A059CR51"/>
<dbReference type="SUPFAM" id="SSF46689">
    <property type="entry name" value="Homeodomain-like"/>
    <property type="match status" value="1"/>
</dbReference>
<organism evidence="8">
    <name type="scientific">Eucalyptus grandis</name>
    <name type="common">Flooded gum</name>
    <dbReference type="NCBI Taxonomy" id="71139"/>
    <lineage>
        <taxon>Eukaryota</taxon>
        <taxon>Viridiplantae</taxon>
        <taxon>Streptophyta</taxon>
        <taxon>Embryophyta</taxon>
        <taxon>Tracheophyta</taxon>
        <taxon>Spermatophyta</taxon>
        <taxon>Magnoliopsida</taxon>
        <taxon>eudicotyledons</taxon>
        <taxon>Gunneridae</taxon>
        <taxon>Pentapetalae</taxon>
        <taxon>rosids</taxon>
        <taxon>malvids</taxon>
        <taxon>Myrtales</taxon>
        <taxon>Myrtaceae</taxon>
        <taxon>Myrtoideae</taxon>
        <taxon>Eucalypteae</taxon>
        <taxon>Eucalyptus</taxon>
    </lineage>
</organism>
<dbReference type="InterPro" id="IPR017930">
    <property type="entry name" value="Myb_dom"/>
</dbReference>
<dbReference type="GO" id="GO:0000987">
    <property type="term" value="F:cis-regulatory region sequence-specific DNA binding"/>
    <property type="evidence" value="ECO:0000318"/>
    <property type="project" value="GO_Central"/>
</dbReference>
<dbReference type="GO" id="GO:0005634">
    <property type="term" value="C:nucleus"/>
    <property type="evidence" value="ECO:0000318"/>
    <property type="project" value="GO_Central"/>
</dbReference>
<feature type="domain" description="HTH myb-type" evidence="7">
    <location>
        <begin position="137"/>
        <end position="187"/>
    </location>
</feature>
<dbReference type="InterPro" id="IPR001005">
    <property type="entry name" value="SANT/Myb"/>
</dbReference>
<keyword evidence="2" id="KW-0677">Repeat</keyword>
<keyword evidence="4" id="KW-0539">Nucleus</keyword>
<feature type="domain" description="Myb-like" evidence="6">
    <location>
        <begin position="133"/>
        <end position="183"/>
    </location>
</feature>
<feature type="region of interest" description="Disordered" evidence="5">
    <location>
        <begin position="1"/>
        <end position="21"/>
    </location>
</feature>
<dbReference type="AlphaFoldDB" id="A0A059CR51"/>
<dbReference type="GO" id="GO:0006355">
    <property type="term" value="P:regulation of DNA-templated transcription"/>
    <property type="evidence" value="ECO:0000318"/>
    <property type="project" value="GO_Central"/>
</dbReference>